<keyword evidence="1" id="KW-0472">Membrane</keyword>
<proteinExistence type="predicted"/>
<feature type="transmembrane region" description="Helical" evidence="1">
    <location>
        <begin position="43"/>
        <end position="62"/>
    </location>
</feature>
<keyword evidence="4" id="KW-1185">Reference proteome</keyword>
<dbReference type="Pfam" id="PF01757">
    <property type="entry name" value="Acyl_transf_3"/>
    <property type="match status" value="1"/>
</dbReference>
<name>A0AAD6N1L4_9EURO</name>
<accession>A0AAD6N1L4</accession>
<feature type="transmembrane region" description="Helical" evidence="1">
    <location>
        <begin position="6"/>
        <end position="22"/>
    </location>
</feature>
<evidence type="ECO:0000259" key="2">
    <source>
        <dbReference type="Pfam" id="PF01757"/>
    </source>
</evidence>
<dbReference type="AlphaFoldDB" id="A0AAD6N1L4"/>
<sequence length="388" mass="43962">MVLLFFVISGYAVSISIIRLREAAPMHFYWKLTSSVLRRGFQLYIPVLVTCVLSYVALFTGLTDWNPGNVTEGCPKAEPWSALGAHLSCLTMIFLTTLDLTGSLQATGYDFHLWTISYELQCSLSIYLVILGLAPAKPRLRLMAIACLATFMWFGSPIISAFLAGLIFAELDISKQESSNASTSVDKRYQTRLSAACLNLLPGLLLGIGIFLICLPQDPNSPPEFWFQSQLALPFYVDPQIRIRAWHAIGAILVVGALRHLPLVRAPLESKLAPFLGTISFSIYLLHPIFIMILRNRILEGVCHRLWGTDFWQTRQDESAWHVFSWPGSLQDLSWGRYWFWGRVIWPGLLIGDQLRGRIRWRRFFVGAKQPRGVFYIPCMTLRPTSPF</sequence>
<comment type="caution">
    <text evidence="3">The sequence shown here is derived from an EMBL/GenBank/DDBJ whole genome shotgun (WGS) entry which is preliminary data.</text>
</comment>
<dbReference type="GO" id="GO:0016747">
    <property type="term" value="F:acyltransferase activity, transferring groups other than amino-acyl groups"/>
    <property type="evidence" value="ECO:0007669"/>
    <property type="project" value="InterPro"/>
</dbReference>
<feature type="transmembrane region" description="Helical" evidence="1">
    <location>
        <begin position="193"/>
        <end position="213"/>
    </location>
</feature>
<feature type="transmembrane region" description="Helical" evidence="1">
    <location>
        <begin position="273"/>
        <end position="294"/>
    </location>
</feature>
<organism evidence="3 4">
    <name type="scientific">Penicillium malachiteum</name>
    <dbReference type="NCBI Taxonomy" id="1324776"/>
    <lineage>
        <taxon>Eukaryota</taxon>
        <taxon>Fungi</taxon>
        <taxon>Dikarya</taxon>
        <taxon>Ascomycota</taxon>
        <taxon>Pezizomycotina</taxon>
        <taxon>Eurotiomycetes</taxon>
        <taxon>Eurotiomycetidae</taxon>
        <taxon>Eurotiales</taxon>
        <taxon>Aspergillaceae</taxon>
        <taxon>Penicillium</taxon>
    </lineage>
</organism>
<dbReference type="PANTHER" id="PTHR23028:SF134">
    <property type="entry name" value="PUTATIVE (AFU_ORTHOLOGUE AFUA_4G08520)-RELATED"/>
    <property type="match status" value="1"/>
</dbReference>
<feature type="domain" description="Acyltransferase 3" evidence="2">
    <location>
        <begin position="4"/>
        <end position="298"/>
    </location>
</feature>
<dbReference type="InterPro" id="IPR002656">
    <property type="entry name" value="Acyl_transf_3_dom"/>
</dbReference>
<feature type="transmembrane region" description="Helical" evidence="1">
    <location>
        <begin position="113"/>
        <end position="136"/>
    </location>
</feature>
<evidence type="ECO:0000313" key="3">
    <source>
        <dbReference type="EMBL" id="KAJ5740740.1"/>
    </source>
</evidence>
<keyword evidence="1" id="KW-1133">Transmembrane helix</keyword>
<protein>
    <recommendedName>
        <fullName evidence="2">Acyltransferase 3 domain-containing protein</fullName>
    </recommendedName>
</protein>
<feature type="transmembrane region" description="Helical" evidence="1">
    <location>
        <begin position="142"/>
        <end position="169"/>
    </location>
</feature>
<dbReference type="Proteomes" id="UP001215712">
    <property type="component" value="Unassembled WGS sequence"/>
</dbReference>
<evidence type="ECO:0000256" key="1">
    <source>
        <dbReference type="SAM" id="Phobius"/>
    </source>
</evidence>
<dbReference type="PANTHER" id="PTHR23028">
    <property type="entry name" value="ACETYLTRANSFERASE"/>
    <property type="match status" value="1"/>
</dbReference>
<keyword evidence="1" id="KW-0812">Transmembrane</keyword>
<dbReference type="EMBL" id="JAQJAN010000001">
    <property type="protein sequence ID" value="KAJ5740740.1"/>
    <property type="molecule type" value="Genomic_DNA"/>
</dbReference>
<gene>
    <name evidence="3" type="ORF">N7493_000612</name>
</gene>
<feature type="transmembrane region" description="Helical" evidence="1">
    <location>
        <begin position="82"/>
        <end position="101"/>
    </location>
</feature>
<reference evidence="3" key="2">
    <citation type="submission" date="2023-01" db="EMBL/GenBank/DDBJ databases">
        <authorList>
            <person name="Petersen C."/>
        </authorList>
    </citation>
    <scope>NUCLEOTIDE SEQUENCE</scope>
    <source>
        <strain evidence="3">IBT 17514</strain>
    </source>
</reference>
<dbReference type="InterPro" id="IPR050879">
    <property type="entry name" value="Acyltransferase_3"/>
</dbReference>
<evidence type="ECO:0000313" key="4">
    <source>
        <dbReference type="Proteomes" id="UP001215712"/>
    </source>
</evidence>
<reference evidence="3" key="1">
    <citation type="journal article" date="2023" name="IMA Fungus">
        <title>Comparative genomic study of the Penicillium genus elucidates a diverse pangenome and 15 lateral gene transfer events.</title>
        <authorList>
            <person name="Petersen C."/>
            <person name="Sorensen T."/>
            <person name="Nielsen M.R."/>
            <person name="Sondergaard T.E."/>
            <person name="Sorensen J.L."/>
            <person name="Fitzpatrick D.A."/>
            <person name="Frisvad J.C."/>
            <person name="Nielsen K.L."/>
        </authorList>
    </citation>
    <scope>NUCLEOTIDE SEQUENCE</scope>
    <source>
        <strain evidence="3">IBT 17514</strain>
    </source>
</reference>